<feature type="region of interest" description="Disordered" evidence="1">
    <location>
        <begin position="81"/>
        <end position="102"/>
    </location>
</feature>
<reference evidence="2 3" key="1">
    <citation type="submission" date="2024-01" db="EMBL/GenBank/DDBJ databases">
        <title>The genomes of 5 underutilized Papilionoideae crops provide insights into root nodulation and disease resistanc.</title>
        <authorList>
            <person name="Jiang F."/>
        </authorList>
    </citation>
    <scope>NUCLEOTIDE SEQUENCE [LARGE SCALE GENOMIC DNA]</scope>
    <source>
        <strain evidence="2">LVBAO_FW01</strain>
        <tissue evidence="2">Leaves</tissue>
    </source>
</reference>
<evidence type="ECO:0000313" key="3">
    <source>
        <dbReference type="Proteomes" id="UP001367508"/>
    </source>
</evidence>
<dbReference type="Proteomes" id="UP001367508">
    <property type="component" value="Unassembled WGS sequence"/>
</dbReference>
<protein>
    <submittedName>
        <fullName evidence="2">Uncharacterized protein</fullName>
    </submittedName>
</protein>
<keyword evidence="3" id="KW-1185">Reference proteome</keyword>
<organism evidence="2 3">
    <name type="scientific">Canavalia gladiata</name>
    <name type="common">Sword bean</name>
    <name type="synonym">Dolichos gladiatus</name>
    <dbReference type="NCBI Taxonomy" id="3824"/>
    <lineage>
        <taxon>Eukaryota</taxon>
        <taxon>Viridiplantae</taxon>
        <taxon>Streptophyta</taxon>
        <taxon>Embryophyta</taxon>
        <taxon>Tracheophyta</taxon>
        <taxon>Spermatophyta</taxon>
        <taxon>Magnoliopsida</taxon>
        <taxon>eudicotyledons</taxon>
        <taxon>Gunneridae</taxon>
        <taxon>Pentapetalae</taxon>
        <taxon>rosids</taxon>
        <taxon>fabids</taxon>
        <taxon>Fabales</taxon>
        <taxon>Fabaceae</taxon>
        <taxon>Papilionoideae</taxon>
        <taxon>50 kb inversion clade</taxon>
        <taxon>NPAAA clade</taxon>
        <taxon>indigoferoid/millettioid clade</taxon>
        <taxon>Phaseoleae</taxon>
        <taxon>Canavalia</taxon>
    </lineage>
</organism>
<evidence type="ECO:0000313" key="2">
    <source>
        <dbReference type="EMBL" id="KAK7330126.1"/>
    </source>
</evidence>
<comment type="caution">
    <text evidence="2">The sequence shown here is derived from an EMBL/GenBank/DDBJ whole genome shotgun (WGS) entry which is preliminary data.</text>
</comment>
<evidence type="ECO:0000256" key="1">
    <source>
        <dbReference type="SAM" id="MobiDB-lite"/>
    </source>
</evidence>
<gene>
    <name evidence="2" type="ORF">VNO77_24312</name>
</gene>
<proteinExistence type="predicted"/>
<sequence>MRNSRSKIAKNEVKSDALNLIFGVLGPSPQRHNLPSIRVCSTRELEEGRGGFGLGMGKSKLQNTNTNTTTTVELKIAKCGRNRNRVTDKDSEQNNMGPPLQK</sequence>
<dbReference type="EMBL" id="JAYMYQ010000005">
    <property type="protein sequence ID" value="KAK7330126.1"/>
    <property type="molecule type" value="Genomic_DNA"/>
</dbReference>
<accession>A0AAN9QCD5</accession>
<name>A0AAN9QCD5_CANGL</name>
<dbReference type="AlphaFoldDB" id="A0AAN9QCD5"/>